<dbReference type="GO" id="GO:0016491">
    <property type="term" value="F:oxidoreductase activity"/>
    <property type="evidence" value="ECO:0007669"/>
    <property type="project" value="UniProtKB-KW"/>
</dbReference>
<evidence type="ECO:0000256" key="5">
    <source>
        <dbReference type="ARBA" id="ARBA00022643"/>
    </source>
</evidence>
<evidence type="ECO:0000256" key="15">
    <source>
        <dbReference type="ARBA" id="ARBA00023136"/>
    </source>
</evidence>
<dbReference type="Pfam" id="PF03116">
    <property type="entry name" value="NQR2_RnfD_RnfE"/>
    <property type="match status" value="1"/>
</dbReference>
<sequence length="491" mass="55621">MIFLDKFLNSITTYRLVLNSLVFLTAISVILAAFDRLRYSWTVTVMVSSLLALLAACYFSNFIFSKVFNVPVNAESSLITAFILFLILAPADTSKQIMILVIAGVVAMASKYLLAPFRKHLFNPAAFAAATLYIFGLDSAVWWVGDPWMLPFVFITGFLIVRKIKRFSMVVAFFVAWLLSLSFFGRAIFSSFQSFFFALGPILFYATIMLTEPITTPPTKKLQWIYGALNGLLLNVPIRLGGFSATPEIVLMIGNVLSYATGSRRRYELTLKGKNEIAKDVCEFVFTPDRKINFKPGQYLEWTLAHDKKDSRGNRRYFTIASSPTEGDVKLGVKYNNPPSSFKRALFTMQDGDTFGAGQLGGDFVMPRDTTKKLVFIAGGIGITPFRSMIRFLLDKNERRDITLFYATKTEAEIAYRDIFTEAKNKLGIKTEYIVGRFIDDEFVRRVVPDYHERIFYISGPDAMVNTFKKMLLKMNVPRRSIITDYFPGFA</sequence>
<evidence type="ECO:0000256" key="14">
    <source>
        <dbReference type="ARBA" id="ARBA00023014"/>
    </source>
</evidence>
<evidence type="ECO:0000256" key="6">
    <source>
        <dbReference type="ARBA" id="ARBA00022692"/>
    </source>
</evidence>
<dbReference type="Gene3D" id="2.40.30.10">
    <property type="entry name" value="Translation factors"/>
    <property type="match status" value="1"/>
</dbReference>
<comment type="cofactor">
    <cofactor evidence="1">
        <name>FAD</name>
        <dbReference type="ChEBI" id="CHEBI:57692"/>
    </cofactor>
</comment>
<feature type="transmembrane region" description="Helical" evidence="16">
    <location>
        <begin position="72"/>
        <end position="91"/>
    </location>
</feature>
<dbReference type="Proteomes" id="UP000176221">
    <property type="component" value="Unassembled WGS sequence"/>
</dbReference>
<feature type="transmembrane region" description="Helical" evidence="16">
    <location>
        <begin position="195"/>
        <end position="214"/>
    </location>
</feature>
<evidence type="ECO:0000256" key="8">
    <source>
        <dbReference type="ARBA" id="ARBA00022723"/>
    </source>
</evidence>
<keyword evidence="2" id="KW-0813">Transport</keyword>
<dbReference type="InterPro" id="IPR050415">
    <property type="entry name" value="MRET"/>
</dbReference>
<gene>
    <name evidence="18" type="ORF">A2928_03255</name>
</gene>
<dbReference type="InterPro" id="IPR017938">
    <property type="entry name" value="Riboflavin_synthase-like_b-brl"/>
</dbReference>
<evidence type="ECO:0000256" key="10">
    <source>
        <dbReference type="ARBA" id="ARBA00022967"/>
    </source>
</evidence>
<evidence type="ECO:0000256" key="12">
    <source>
        <dbReference type="ARBA" id="ARBA00023002"/>
    </source>
</evidence>
<dbReference type="SUPFAM" id="SSF63380">
    <property type="entry name" value="Riboflavin synthase domain-like"/>
    <property type="match status" value="1"/>
</dbReference>
<dbReference type="AlphaFoldDB" id="A0A1G2NFV4"/>
<organism evidence="18 19">
    <name type="scientific">Candidatus Taylorbacteria bacterium RIFCSPLOWO2_01_FULL_45_15b</name>
    <dbReference type="NCBI Taxonomy" id="1802319"/>
    <lineage>
        <taxon>Bacteria</taxon>
        <taxon>Candidatus Tayloriibacteriota</taxon>
    </lineage>
</organism>
<feature type="transmembrane region" description="Helical" evidence="16">
    <location>
        <begin position="171"/>
        <end position="189"/>
    </location>
</feature>
<dbReference type="InterPro" id="IPR017927">
    <property type="entry name" value="FAD-bd_FR_type"/>
</dbReference>
<keyword evidence="10" id="KW-1278">Translocase</keyword>
<evidence type="ECO:0000256" key="3">
    <source>
        <dbReference type="ARBA" id="ARBA00022553"/>
    </source>
</evidence>
<feature type="transmembrane region" description="Helical" evidence="16">
    <location>
        <begin position="121"/>
        <end position="142"/>
    </location>
</feature>
<keyword evidence="6 16" id="KW-0812">Transmembrane</keyword>
<evidence type="ECO:0000313" key="18">
    <source>
        <dbReference type="EMBL" id="OHA34968.1"/>
    </source>
</evidence>
<keyword evidence="8" id="KW-0479">Metal-binding</keyword>
<keyword evidence="12" id="KW-0560">Oxidoreductase</keyword>
<evidence type="ECO:0000256" key="2">
    <source>
        <dbReference type="ARBA" id="ARBA00022448"/>
    </source>
</evidence>
<dbReference type="InterPro" id="IPR039261">
    <property type="entry name" value="FNR_nucleotide-bd"/>
</dbReference>
<dbReference type="CDD" id="cd00322">
    <property type="entry name" value="FNR_like"/>
    <property type="match status" value="1"/>
</dbReference>
<dbReference type="EMBL" id="MHRX01000002">
    <property type="protein sequence ID" value="OHA34968.1"/>
    <property type="molecule type" value="Genomic_DNA"/>
</dbReference>
<dbReference type="PROSITE" id="PS51384">
    <property type="entry name" value="FAD_FR"/>
    <property type="match status" value="1"/>
</dbReference>
<accession>A0A1G2NFV4</accession>
<keyword evidence="7" id="KW-0001">2Fe-2S</keyword>
<evidence type="ECO:0000256" key="13">
    <source>
        <dbReference type="ARBA" id="ARBA00023004"/>
    </source>
</evidence>
<name>A0A1G2NFV4_9BACT</name>
<dbReference type="SUPFAM" id="SSF52343">
    <property type="entry name" value="Ferredoxin reductase-like, C-terminal NADP-linked domain"/>
    <property type="match status" value="1"/>
</dbReference>
<feature type="domain" description="FAD-binding FR-type" evidence="17">
    <location>
        <begin position="264"/>
        <end position="367"/>
    </location>
</feature>
<dbReference type="InterPro" id="IPR001433">
    <property type="entry name" value="OxRdtase_FAD/NAD-bd"/>
</dbReference>
<dbReference type="GO" id="GO:0046872">
    <property type="term" value="F:metal ion binding"/>
    <property type="evidence" value="ECO:0007669"/>
    <property type="project" value="UniProtKB-KW"/>
</dbReference>
<dbReference type="Gene3D" id="3.40.50.80">
    <property type="entry name" value="Nucleotide-binding domain of ferredoxin-NADP reductase (FNR) module"/>
    <property type="match status" value="1"/>
</dbReference>
<evidence type="ECO:0000256" key="7">
    <source>
        <dbReference type="ARBA" id="ARBA00022714"/>
    </source>
</evidence>
<dbReference type="PRINTS" id="PR00410">
    <property type="entry name" value="PHEHYDRXLASE"/>
</dbReference>
<feature type="transmembrane region" description="Helical" evidence="16">
    <location>
        <begin position="12"/>
        <end position="33"/>
    </location>
</feature>
<evidence type="ECO:0000256" key="4">
    <source>
        <dbReference type="ARBA" id="ARBA00022630"/>
    </source>
</evidence>
<dbReference type="PANTHER" id="PTHR47354">
    <property type="entry name" value="NADH OXIDOREDUCTASE HCR"/>
    <property type="match status" value="1"/>
</dbReference>
<keyword evidence="5" id="KW-0288">FMN</keyword>
<evidence type="ECO:0000313" key="19">
    <source>
        <dbReference type="Proteomes" id="UP000176221"/>
    </source>
</evidence>
<keyword evidence="15 16" id="KW-0472">Membrane</keyword>
<dbReference type="PANTHER" id="PTHR47354:SF6">
    <property type="entry name" value="NADH OXIDOREDUCTASE HCR"/>
    <property type="match status" value="1"/>
</dbReference>
<keyword evidence="3" id="KW-0597">Phosphoprotein</keyword>
<dbReference type="InterPro" id="IPR004338">
    <property type="entry name" value="NqrB/RnfD"/>
</dbReference>
<feature type="transmembrane region" description="Helical" evidence="16">
    <location>
        <begin position="39"/>
        <end position="60"/>
    </location>
</feature>
<proteinExistence type="predicted"/>
<keyword evidence="9" id="KW-0274">FAD</keyword>
<feature type="transmembrane region" description="Helical" evidence="16">
    <location>
        <begin position="97"/>
        <end position="114"/>
    </location>
</feature>
<keyword evidence="13" id="KW-0408">Iron</keyword>
<dbReference type="Pfam" id="PF00175">
    <property type="entry name" value="NAD_binding_1"/>
    <property type="match status" value="1"/>
</dbReference>
<comment type="caution">
    <text evidence="18">The sequence shown here is derived from an EMBL/GenBank/DDBJ whole genome shotgun (WGS) entry which is preliminary data.</text>
</comment>
<keyword evidence="14" id="KW-0411">Iron-sulfur</keyword>
<evidence type="ECO:0000259" key="17">
    <source>
        <dbReference type="PROSITE" id="PS51384"/>
    </source>
</evidence>
<protein>
    <recommendedName>
        <fullName evidence="17">FAD-binding FR-type domain-containing protein</fullName>
    </recommendedName>
</protein>
<dbReference type="GO" id="GO:0051537">
    <property type="term" value="F:2 iron, 2 sulfur cluster binding"/>
    <property type="evidence" value="ECO:0007669"/>
    <property type="project" value="UniProtKB-KW"/>
</dbReference>
<evidence type="ECO:0000256" key="16">
    <source>
        <dbReference type="SAM" id="Phobius"/>
    </source>
</evidence>
<dbReference type="GO" id="GO:0055085">
    <property type="term" value="P:transmembrane transport"/>
    <property type="evidence" value="ECO:0007669"/>
    <property type="project" value="InterPro"/>
</dbReference>
<keyword evidence="11 16" id="KW-1133">Transmembrane helix</keyword>
<evidence type="ECO:0000256" key="11">
    <source>
        <dbReference type="ARBA" id="ARBA00022989"/>
    </source>
</evidence>
<keyword evidence="4" id="KW-0285">Flavoprotein</keyword>
<dbReference type="GO" id="GO:0016020">
    <property type="term" value="C:membrane"/>
    <property type="evidence" value="ECO:0007669"/>
    <property type="project" value="InterPro"/>
</dbReference>
<reference evidence="18 19" key="1">
    <citation type="journal article" date="2016" name="Nat. Commun.">
        <title>Thousands of microbial genomes shed light on interconnected biogeochemical processes in an aquifer system.</title>
        <authorList>
            <person name="Anantharaman K."/>
            <person name="Brown C.T."/>
            <person name="Hug L.A."/>
            <person name="Sharon I."/>
            <person name="Castelle C.J."/>
            <person name="Probst A.J."/>
            <person name="Thomas B.C."/>
            <person name="Singh A."/>
            <person name="Wilkins M.J."/>
            <person name="Karaoz U."/>
            <person name="Brodie E.L."/>
            <person name="Williams K.H."/>
            <person name="Hubbard S.S."/>
            <person name="Banfield J.F."/>
        </authorList>
    </citation>
    <scope>NUCLEOTIDE SEQUENCE [LARGE SCALE GENOMIC DNA]</scope>
</reference>
<evidence type="ECO:0000256" key="1">
    <source>
        <dbReference type="ARBA" id="ARBA00001974"/>
    </source>
</evidence>
<evidence type="ECO:0000256" key="9">
    <source>
        <dbReference type="ARBA" id="ARBA00022827"/>
    </source>
</evidence>
<dbReference type="STRING" id="1802319.A2928_03255"/>